<organism evidence="3 4">
    <name type="scientific">Macrococcus lamae</name>
    <dbReference type="NCBI Taxonomy" id="198484"/>
    <lineage>
        <taxon>Bacteria</taxon>
        <taxon>Bacillati</taxon>
        <taxon>Bacillota</taxon>
        <taxon>Bacilli</taxon>
        <taxon>Bacillales</taxon>
        <taxon>Staphylococcaceae</taxon>
        <taxon>Macrococcus</taxon>
    </lineage>
</organism>
<dbReference type="AlphaFoldDB" id="A0A4R6BUX7"/>
<feature type="domain" description="Smf/DprA SLOG" evidence="2">
    <location>
        <begin position="75"/>
        <end position="283"/>
    </location>
</feature>
<evidence type="ECO:0000259" key="2">
    <source>
        <dbReference type="Pfam" id="PF02481"/>
    </source>
</evidence>
<evidence type="ECO:0000256" key="1">
    <source>
        <dbReference type="ARBA" id="ARBA00006525"/>
    </source>
</evidence>
<name>A0A4R6BUX7_9STAP</name>
<dbReference type="GO" id="GO:0009294">
    <property type="term" value="P:DNA-mediated transformation"/>
    <property type="evidence" value="ECO:0007669"/>
    <property type="project" value="InterPro"/>
</dbReference>
<dbReference type="OrthoDB" id="9785707at2"/>
<comment type="similarity">
    <text evidence="1">Belongs to the DprA/Smf family.</text>
</comment>
<dbReference type="Gene3D" id="3.40.50.450">
    <property type="match status" value="1"/>
</dbReference>
<dbReference type="NCBIfam" id="TIGR00732">
    <property type="entry name" value="dprA"/>
    <property type="match status" value="1"/>
</dbReference>
<sequence>MDQDMILKMIYAGFSTAQLHRFKERFGCFNYINLKYESLLLEFNDSRMHDKLRRLQTMDIKSLKSELNDKGITPVYYNEEKYPRLLFEICDYPFVLFCKGNLSYLNEENFLSVVGGRERTDYTTTVLEQFIPELVQSNMVIVSGLAKGTDSDAHVITIKNRGKTIGVLGFGHHLHYPEETALLRKYLEQQHLVISEYPPHISPRPWQFPERNRIISGLCQGTLITEAKKRSGSLITCDQALDQNRNVYCLPGPITSIYSEGCNLRISEGAKVCLSVSDILEDYT</sequence>
<proteinExistence type="inferred from homology"/>
<keyword evidence="4" id="KW-1185">Reference proteome</keyword>
<reference evidence="3 4" key="1">
    <citation type="submission" date="2019-01" db="EMBL/GenBank/DDBJ databases">
        <title>Draft genome sequences of the type strains of six Macrococcus species.</title>
        <authorList>
            <person name="Mazhar S."/>
            <person name="Altermann E."/>
            <person name="Hill C."/>
            <person name="Mcauliffe O."/>
        </authorList>
    </citation>
    <scope>NUCLEOTIDE SEQUENCE [LARGE SCALE GENOMIC DNA]</scope>
    <source>
        <strain evidence="3 4">CCM4815</strain>
    </source>
</reference>
<dbReference type="InterPro" id="IPR003488">
    <property type="entry name" value="DprA"/>
</dbReference>
<dbReference type="EMBL" id="SCWB01000008">
    <property type="protein sequence ID" value="TDM11899.1"/>
    <property type="molecule type" value="Genomic_DNA"/>
</dbReference>
<dbReference type="PANTHER" id="PTHR43022">
    <property type="entry name" value="PROTEIN SMF"/>
    <property type="match status" value="1"/>
</dbReference>
<protein>
    <submittedName>
        <fullName evidence="3">DNA-protecting protein DprA</fullName>
    </submittedName>
</protein>
<gene>
    <name evidence="3" type="primary">dprA</name>
    <name evidence="3" type="ORF">ERX29_05820</name>
</gene>
<evidence type="ECO:0000313" key="3">
    <source>
        <dbReference type="EMBL" id="TDM11899.1"/>
    </source>
</evidence>
<comment type="caution">
    <text evidence="3">The sequence shown here is derived from an EMBL/GenBank/DDBJ whole genome shotgun (WGS) entry which is preliminary data.</text>
</comment>
<dbReference type="InterPro" id="IPR057666">
    <property type="entry name" value="DrpA_SLOG"/>
</dbReference>
<dbReference type="SUPFAM" id="SSF102405">
    <property type="entry name" value="MCP/YpsA-like"/>
    <property type="match status" value="1"/>
</dbReference>
<dbReference type="Pfam" id="PF02481">
    <property type="entry name" value="DNA_processg_A"/>
    <property type="match status" value="1"/>
</dbReference>
<dbReference type="RefSeq" id="WP_133443756.1">
    <property type="nucleotide sequence ID" value="NZ_SCWB01000008.1"/>
</dbReference>
<dbReference type="Proteomes" id="UP000294802">
    <property type="component" value="Unassembled WGS sequence"/>
</dbReference>
<accession>A0A4R6BUX7</accession>
<evidence type="ECO:0000313" key="4">
    <source>
        <dbReference type="Proteomes" id="UP000294802"/>
    </source>
</evidence>
<dbReference type="PANTHER" id="PTHR43022:SF1">
    <property type="entry name" value="PROTEIN SMF"/>
    <property type="match status" value="1"/>
</dbReference>